<evidence type="ECO:0000313" key="2">
    <source>
        <dbReference type="Proteomes" id="UP000588277"/>
    </source>
</evidence>
<comment type="caution">
    <text evidence="1">The sequence shown here is derived from an EMBL/GenBank/DDBJ whole genome shotgun (WGS) entry which is preliminary data.</text>
</comment>
<sequence>MDELHFEWDDAKARINVSKHGVTFQEAATAFLDPYARVIDDPEHSDMTEERLILMGISTKARLLVVVHCQRETRNTIWIISARKASKYESQQYGRFYDAR</sequence>
<accession>A0A7Y0F3H7</accession>
<gene>
    <name evidence="1" type="ORF">G1C96_1957</name>
</gene>
<organism evidence="1 2">
    <name type="scientific">Bifidobacterium moraviense</name>
    <dbReference type="NCBI Taxonomy" id="2675323"/>
    <lineage>
        <taxon>Bacteria</taxon>
        <taxon>Bacillati</taxon>
        <taxon>Actinomycetota</taxon>
        <taxon>Actinomycetes</taxon>
        <taxon>Bifidobacteriales</taxon>
        <taxon>Bifidobacteriaceae</taxon>
        <taxon>Bifidobacterium</taxon>
    </lineage>
</organism>
<dbReference type="AlphaFoldDB" id="A0A7Y0F3H7"/>
<dbReference type="Pfam" id="PF04365">
    <property type="entry name" value="BrnT_toxin"/>
    <property type="match status" value="1"/>
</dbReference>
<reference evidence="1 2" key="1">
    <citation type="submission" date="2020-02" db="EMBL/GenBank/DDBJ databases">
        <title>Characterization of phylogenetic diversity of novel bifidobacterial species isolated in Czech ZOOs.</title>
        <authorList>
            <person name="Lugli G.A."/>
            <person name="Vera N.B."/>
            <person name="Ventura M."/>
        </authorList>
    </citation>
    <scope>NUCLEOTIDE SEQUENCE [LARGE SCALE GENOMIC DNA]</scope>
    <source>
        <strain evidence="1 2">DSM 109958</strain>
    </source>
</reference>
<proteinExistence type="predicted"/>
<dbReference type="EMBL" id="JAAIIH010000030">
    <property type="protein sequence ID" value="NMN01365.1"/>
    <property type="molecule type" value="Genomic_DNA"/>
</dbReference>
<dbReference type="Gene3D" id="3.10.450.530">
    <property type="entry name" value="Ribonuclease toxin, BrnT, of type II toxin-antitoxin system"/>
    <property type="match status" value="1"/>
</dbReference>
<evidence type="ECO:0000313" key="1">
    <source>
        <dbReference type="EMBL" id="NMN01365.1"/>
    </source>
</evidence>
<dbReference type="InterPro" id="IPR038573">
    <property type="entry name" value="BrnT_sf"/>
</dbReference>
<dbReference type="Proteomes" id="UP000588277">
    <property type="component" value="Unassembled WGS sequence"/>
</dbReference>
<name>A0A7Y0F3H7_9BIFI</name>
<protein>
    <submittedName>
        <fullName evidence="1">Ribonuclease toxin, BrnT, of type II toxin-antitoxin system</fullName>
    </submittedName>
</protein>
<dbReference type="InterPro" id="IPR007460">
    <property type="entry name" value="BrnT_toxin"/>
</dbReference>
<dbReference type="RefSeq" id="WP_169276440.1">
    <property type="nucleotide sequence ID" value="NZ_JAAIIH010000030.1"/>
</dbReference>
<keyword evidence="2" id="KW-1185">Reference proteome</keyword>